<name>W4F6E0_9BACL</name>
<evidence type="ECO:0000256" key="1">
    <source>
        <dbReference type="ARBA" id="ARBA00009764"/>
    </source>
</evidence>
<dbReference type="PANTHER" id="PTHR30288">
    <property type="entry name" value="FLAGELLAR CAP/ASSEMBLY PROTEIN FLID"/>
    <property type="match status" value="1"/>
</dbReference>
<evidence type="ECO:0000256" key="4">
    <source>
        <dbReference type="ARBA" id="ARBA00023143"/>
    </source>
</evidence>
<dbReference type="RefSeq" id="WP_051448562.1">
    <property type="nucleotide sequence ID" value="NZ_ASQA01000008.1"/>
</dbReference>
<reference evidence="8 9" key="1">
    <citation type="journal article" date="2014" name="BMC Genomics">
        <title>Genomic comparison of sporeforming bacilli isolated from milk.</title>
        <authorList>
            <person name="Moreno Switt A.I."/>
            <person name="Andrus A.D."/>
            <person name="Ranieri M.L."/>
            <person name="Orsi R.H."/>
            <person name="Ivy R."/>
            <person name="den Bakker H.C."/>
            <person name="Martin N.H."/>
            <person name="Wiedmann M."/>
            <person name="Boor K.J."/>
        </authorList>
    </citation>
    <scope>NUCLEOTIDE SEQUENCE [LARGE SCALE GENOMIC DNA]</scope>
    <source>
        <strain evidence="8 9">FSL R5-213</strain>
    </source>
</reference>
<evidence type="ECO:0000256" key="2">
    <source>
        <dbReference type="ARBA" id="ARBA00011255"/>
    </source>
</evidence>
<keyword evidence="8" id="KW-0966">Cell projection</keyword>
<gene>
    <name evidence="8" type="ORF">C176_02913</name>
</gene>
<dbReference type="GO" id="GO:0009421">
    <property type="term" value="C:bacterial-type flagellum filament cap"/>
    <property type="evidence" value="ECO:0007669"/>
    <property type="project" value="InterPro"/>
</dbReference>
<proteinExistence type="inferred from homology"/>
<dbReference type="GO" id="GO:0007155">
    <property type="term" value="P:cell adhesion"/>
    <property type="evidence" value="ECO:0007669"/>
    <property type="project" value="InterPro"/>
</dbReference>
<dbReference type="InterPro" id="IPR003481">
    <property type="entry name" value="FliD_N"/>
</dbReference>
<comment type="subcellular location">
    <subcellularLocation>
        <location evidence="5">Secreted</location>
    </subcellularLocation>
    <subcellularLocation>
        <location evidence="5">Bacterial flagellum</location>
    </subcellularLocation>
</comment>
<dbReference type="PANTHER" id="PTHR30288:SF0">
    <property type="entry name" value="FLAGELLAR HOOK-ASSOCIATED PROTEIN 2"/>
    <property type="match status" value="1"/>
</dbReference>
<evidence type="ECO:0000313" key="9">
    <source>
        <dbReference type="Proteomes" id="UP000019062"/>
    </source>
</evidence>
<evidence type="ECO:0000259" key="6">
    <source>
        <dbReference type="Pfam" id="PF02465"/>
    </source>
</evidence>
<dbReference type="EMBL" id="ASQA01000008">
    <property type="protein sequence ID" value="ETT87859.1"/>
    <property type="molecule type" value="Genomic_DNA"/>
</dbReference>
<evidence type="ECO:0000256" key="5">
    <source>
        <dbReference type="RuleBase" id="RU362066"/>
    </source>
</evidence>
<evidence type="ECO:0000259" key="7">
    <source>
        <dbReference type="Pfam" id="PF07195"/>
    </source>
</evidence>
<dbReference type="PATRIC" id="fig|1227360.4.peg.582"/>
<keyword evidence="8" id="KW-0969">Cilium</keyword>
<comment type="similarity">
    <text evidence="1 5">Belongs to the FliD family.</text>
</comment>
<keyword evidence="8" id="KW-0282">Flagellum</keyword>
<organism evidence="8 9">
    <name type="scientific">Viridibacillus arenosi FSL R5-213</name>
    <dbReference type="NCBI Taxonomy" id="1227360"/>
    <lineage>
        <taxon>Bacteria</taxon>
        <taxon>Bacillati</taxon>
        <taxon>Bacillota</taxon>
        <taxon>Bacilli</taxon>
        <taxon>Bacillales</taxon>
        <taxon>Caryophanaceae</taxon>
        <taxon>Viridibacillus</taxon>
    </lineage>
</organism>
<keyword evidence="5" id="KW-0964">Secreted</keyword>
<protein>
    <recommendedName>
        <fullName evidence="5">Flagellar hook-associated protein 2</fullName>
        <shortName evidence="5">HAP2</shortName>
    </recommendedName>
    <alternativeName>
        <fullName evidence="5">Flagellar cap protein</fullName>
    </alternativeName>
</protein>
<comment type="subunit">
    <text evidence="2 5">Homopentamer.</text>
</comment>
<sequence>MVNRVGGLASGMDIDALVEKLMTAERMPLNKLNQKKTTYEWQRDAYRSVNTKLKTFSDYLFDNFSLSSNFVKNKVNVSNSTAVSVTAGSGASGTLNIDKATLATAANKVVITAPPTEKSIATNETTFGELGINSNSTLNLAIKKDGEADNIQSISFDKNTTLKSFIDDLNSKGFNASITNGKLSITAKESGESIEVQGNPDNSVELGKLGFDDTSAGSKLGTSKTLYSNVNNNNTTTNKTTLGELGLTDGTIKLSVINSTGELAPATINYKETDTLESFMKRLNGAGLTAIVSNDGKMSITANSTGHKAGVSIRVDEDNSGVFNKLGFLSGNTGNINSDKPVVNAFYTVNGMEMESTSNTFTQSGYTVTLNQNFSGSTVSISADKDLDSMVDKVKEFVTKYNELITDLNDHLKETKYRDYTPLTAEQRKDMTESEQKLWDEKAMSGLLRGDSILRNGLGDMRNALYSQVKGLGLGNNVIDTMFKMGITTSSNFNDGGKLVIDETKLRKALEEDPDRVVKTLTQNGSKTDSEGDTRGIVQRLRDSMSDFTKNIEKKAGRATMTDNQFAIGKNLIDTNKRITTLTDRLKDVEARYWKQFTAMETAINKANSQSSIFAQFGGQ</sequence>
<dbReference type="Pfam" id="PF02465">
    <property type="entry name" value="FliD_N"/>
    <property type="match status" value="1"/>
</dbReference>
<dbReference type="GO" id="GO:0009424">
    <property type="term" value="C:bacterial-type flagellum hook"/>
    <property type="evidence" value="ECO:0007669"/>
    <property type="project" value="UniProtKB-UniRule"/>
</dbReference>
<feature type="domain" description="Flagellar hook-associated protein 2 N-terminal" evidence="6">
    <location>
        <begin position="10"/>
        <end position="105"/>
    </location>
</feature>
<accession>W4F6E0</accession>
<keyword evidence="4 5" id="KW-0975">Bacterial flagellum</keyword>
<feature type="domain" description="Flagellar hook-associated protein 2 C-terminal" evidence="7">
    <location>
        <begin position="344"/>
        <end position="609"/>
    </location>
</feature>
<dbReference type="InterPro" id="IPR040026">
    <property type="entry name" value="FliD"/>
</dbReference>
<evidence type="ECO:0000256" key="3">
    <source>
        <dbReference type="ARBA" id="ARBA00023054"/>
    </source>
</evidence>
<keyword evidence="9" id="KW-1185">Reference proteome</keyword>
<keyword evidence="3" id="KW-0175">Coiled coil</keyword>
<dbReference type="eggNOG" id="COG1345">
    <property type="taxonomic scope" value="Bacteria"/>
</dbReference>
<dbReference type="GO" id="GO:0005576">
    <property type="term" value="C:extracellular region"/>
    <property type="evidence" value="ECO:0007669"/>
    <property type="project" value="UniProtKB-SubCell"/>
</dbReference>
<dbReference type="InterPro" id="IPR010809">
    <property type="entry name" value="FliD_C"/>
</dbReference>
<evidence type="ECO:0000313" key="8">
    <source>
        <dbReference type="EMBL" id="ETT87859.1"/>
    </source>
</evidence>
<comment type="caution">
    <text evidence="8">The sequence shown here is derived from an EMBL/GenBank/DDBJ whole genome shotgun (WGS) entry which is preliminary data.</text>
</comment>
<dbReference type="Pfam" id="PF07195">
    <property type="entry name" value="FliD_C"/>
    <property type="match status" value="1"/>
</dbReference>
<dbReference type="GO" id="GO:0071973">
    <property type="term" value="P:bacterial-type flagellum-dependent cell motility"/>
    <property type="evidence" value="ECO:0007669"/>
    <property type="project" value="TreeGrafter"/>
</dbReference>
<comment type="function">
    <text evidence="5">Required for morphogenesis and for the elongation of the flagellar filament by facilitating polymerization of the flagellin monomers at the tip of growing filament. Forms a capping structure, which prevents flagellin subunits (transported through the central channel of the flagellum) from leaking out without polymerization at the distal end.</text>
</comment>
<dbReference type="AlphaFoldDB" id="W4F6E0"/>
<dbReference type="Proteomes" id="UP000019062">
    <property type="component" value="Unassembled WGS sequence"/>
</dbReference>